<gene>
    <name evidence="2" type="ORF">BYL167_LOCUS32369</name>
    <name evidence="1" type="ORF">CJN711_LOCUS13975</name>
</gene>
<sequence>MFYQLYIIHAIYHDHAIPVIYALLRRTPHYIIIDFEQACINVDDENVPNIAVSGCYFHLQQNLYRQLQDLGWQNRHQTHSIFAHNIHKFDELTFLERHDDIKDFESLSMGLN</sequence>
<dbReference type="EMBL" id="CAJOBH010059786">
    <property type="protein sequence ID" value="CAF4419055.1"/>
    <property type="molecule type" value="Genomic_DNA"/>
</dbReference>
<dbReference type="Proteomes" id="UP000681967">
    <property type="component" value="Unassembled WGS sequence"/>
</dbReference>
<dbReference type="AlphaFoldDB" id="A0A814Z5Z0"/>
<accession>A0A814Z5Z0</accession>
<proteinExistence type="predicted"/>
<protein>
    <recommendedName>
        <fullName evidence="4">MULE transposase domain-containing protein</fullName>
    </recommendedName>
</protein>
<evidence type="ECO:0008006" key="4">
    <source>
        <dbReference type="Google" id="ProtNLM"/>
    </source>
</evidence>
<evidence type="ECO:0000313" key="3">
    <source>
        <dbReference type="Proteomes" id="UP000663855"/>
    </source>
</evidence>
<name>A0A814Z5Z0_9BILA</name>
<dbReference type="Proteomes" id="UP000663855">
    <property type="component" value="Unassembled WGS sequence"/>
</dbReference>
<organism evidence="1 3">
    <name type="scientific">Rotaria magnacalcarata</name>
    <dbReference type="NCBI Taxonomy" id="392030"/>
    <lineage>
        <taxon>Eukaryota</taxon>
        <taxon>Metazoa</taxon>
        <taxon>Spiralia</taxon>
        <taxon>Gnathifera</taxon>
        <taxon>Rotifera</taxon>
        <taxon>Eurotatoria</taxon>
        <taxon>Bdelloidea</taxon>
        <taxon>Philodinida</taxon>
        <taxon>Philodinidae</taxon>
        <taxon>Rotaria</taxon>
    </lineage>
</organism>
<dbReference type="EMBL" id="CAJNOV010006255">
    <property type="protein sequence ID" value="CAF1240662.1"/>
    <property type="molecule type" value="Genomic_DNA"/>
</dbReference>
<evidence type="ECO:0000313" key="2">
    <source>
        <dbReference type="EMBL" id="CAF4419055.1"/>
    </source>
</evidence>
<reference evidence="1" key="1">
    <citation type="submission" date="2021-02" db="EMBL/GenBank/DDBJ databases">
        <authorList>
            <person name="Nowell W R."/>
        </authorList>
    </citation>
    <scope>NUCLEOTIDE SEQUENCE</scope>
</reference>
<evidence type="ECO:0000313" key="1">
    <source>
        <dbReference type="EMBL" id="CAF1240662.1"/>
    </source>
</evidence>
<comment type="caution">
    <text evidence="1">The sequence shown here is derived from an EMBL/GenBank/DDBJ whole genome shotgun (WGS) entry which is preliminary data.</text>
</comment>